<protein>
    <submittedName>
        <fullName evidence="8">DNA internalization-related competence protein ComEC/Rec2</fullName>
    </submittedName>
</protein>
<name>A0ABV6NCN4_9BACI</name>
<feature type="transmembrane region" description="Helical" evidence="6">
    <location>
        <begin position="394"/>
        <end position="413"/>
    </location>
</feature>
<evidence type="ECO:0000256" key="3">
    <source>
        <dbReference type="ARBA" id="ARBA00022692"/>
    </source>
</evidence>
<reference evidence="8 9" key="1">
    <citation type="submission" date="2024-09" db="EMBL/GenBank/DDBJ databases">
        <authorList>
            <person name="Sun Q."/>
            <person name="Mori K."/>
        </authorList>
    </citation>
    <scope>NUCLEOTIDE SEQUENCE [LARGE SCALE GENOMIC DNA]</scope>
    <source>
        <strain evidence="8 9">NCAIM B.02301</strain>
    </source>
</reference>
<dbReference type="InterPro" id="IPR035681">
    <property type="entry name" value="ComA-like_MBL"/>
</dbReference>
<evidence type="ECO:0000259" key="7">
    <source>
        <dbReference type="SMART" id="SM00849"/>
    </source>
</evidence>
<accession>A0ABV6NCN4</accession>
<feature type="transmembrane region" description="Helical" evidence="6">
    <location>
        <begin position="362"/>
        <end position="382"/>
    </location>
</feature>
<feature type="transmembrane region" description="Helical" evidence="6">
    <location>
        <begin position="308"/>
        <end position="324"/>
    </location>
</feature>
<dbReference type="Gene3D" id="3.60.15.10">
    <property type="entry name" value="Ribonuclease Z/Hydroxyacylglutathione hydrolase-like"/>
    <property type="match status" value="1"/>
</dbReference>
<feature type="transmembrane region" description="Helical" evidence="6">
    <location>
        <begin position="330"/>
        <end position="350"/>
    </location>
</feature>
<sequence length="773" mass="87773">MREISPFLFLIPLSATLGLFLALRGSSPLYLLILVFFLFFCFIQRSFIKKRIIFITIPFIIYYLNGCLAWNQPLTAYEEGIQSIFGVVQAMPIIDGDTMSLRLKTNLSEVIQVQAFLYERGDQDRLKQLELGDACMITGNLTSPLPSTNFGQFDYQSYLKEQTIFWILRPNREGIQCKKTEGNLFLGLQRWRQAQIRKVEQHVHPEFSGIMNALLFGDRSSIDGDVMEAYQRLGVIHLLAVSGMHVGMIVTMLFYTLLRVGLIRERTIDVLLVILPFYIVIAGAAPSVIRAAIMAMVILICLRLKTRVSPLTGISIVYLSYLFMKPLALFHLGFQLSFLISFGLIISAPIIQKRYVTRFSQLLAVTLLSQCLSFPLLLLHTFELTLLAIPLNLIYIPFITLFVLPLTLISFFLSFSVPYAFNYPLLLLEFVFPFIHQILKICADVRFTSIVVGKPSMILVFAYYLCVFFGCLMWEKGMRGWWKKPIAVLSLVVTIQLVLPYTDPRTKVTMIDVGQGDSILIELPHRKSIYLIDVGGTISFSNEEWRNRIRPFEVGTDIVVPALKATGISRIDKLILTHGHMDHIGGAEALLKTVTVKEVYYGQGSVDGEFERELLTNFARHKTNIKFVKEGESWKDGGATFFILSPNGTEQNLNDRSIVLYMEIEGLSFLFTGDLEESGERRIISNYPNLKVDVLKAGHHGSRTSTTEAFLTLLNPKIVLISAGRNNRFGHPHPEVIERLEEREMVILRTDIFGAIELKFKNKKIKVKTAIEQ</sequence>
<dbReference type="Pfam" id="PF03772">
    <property type="entry name" value="Competence"/>
    <property type="match status" value="1"/>
</dbReference>
<dbReference type="EMBL" id="JBHLTR010000004">
    <property type="protein sequence ID" value="MFC0557992.1"/>
    <property type="molecule type" value="Genomic_DNA"/>
</dbReference>
<dbReference type="Pfam" id="PF00753">
    <property type="entry name" value="Lactamase_B"/>
    <property type="match status" value="1"/>
</dbReference>
<organism evidence="8 9">
    <name type="scientific">Halalkalibacter alkalisediminis</name>
    <dbReference type="NCBI Taxonomy" id="935616"/>
    <lineage>
        <taxon>Bacteria</taxon>
        <taxon>Bacillati</taxon>
        <taxon>Bacillota</taxon>
        <taxon>Bacilli</taxon>
        <taxon>Bacillales</taxon>
        <taxon>Bacillaceae</taxon>
        <taxon>Halalkalibacter</taxon>
    </lineage>
</organism>
<dbReference type="Proteomes" id="UP001589833">
    <property type="component" value="Unassembled WGS sequence"/>
</dbReference>
<evidence type="ECO:0000256" key="1">
    <source>
        <dbReference type="ARBA" id="ARBA00004651"/>
    </source>
</evidence>
<dbReference type="CDD" id="cd07731">
    <property type="entry name" value="ComA-like_MBL-fold"/>
    <property type="match status" value="1"/>
</dbReference>
<dbReference type="InterPro" id="IPR052159">
    <property type="entry name" value="Competence_DNA_uptake"/>
</dbReference>
<dbReference type="InterPro" id="IPR036866">
    <property type="entry name" value="RibonucZ/Hydroxyglut_hydro"/>
</dbReference>
<feature type="transmembrane region" description="Helical" evidence="6">
    <location>
        <begin position="270"/>
        <end position="301"/>
    </location>
</feature>
<dbReference type="PANTHER" id="PTHR30619">
    <property type="entry name" value="DNA INTERNALIZATION/COMPETENCE PROTEIN COMEC/REC2"/>
    <property type="match status" value="1"/>
</dbReference>
<feature type="transmembrane region" description="Helical" evidence="6">
    <location>
        <begin position="486"/>
        <end position="502"/>
    </location>
</feature>
<dbReference type="InterPro" id="IPR001279">
    <property type="entry name" value="Metallo-B-lactamas"/>
</dbReference>
<dbReference type="NCBIfam" id="TIGR00360">
    <property type="entry name" value="ComEC_N-term"/>
    <property type="match status" value="1"/>
</dbReference>
<comment type="caution">
    <text evidence="8">The sequence shown here is derived from an EMBL/GenBank/DDBJ whole genome shotgun (WGS) entry which is preliminary data.</text>
</comment>
<evidence type="ECO:0000256" key="4">
    <source>
        <dbReference type="ARBA" id="ARBA00022989"/>
    </source>
</evidence>
<comment type="subcellular location">
    <subcellularLocation>
        <location evidence="1">Cell membrane</location>
        <topology evidence="1">Multi-pass membrane protein</topology>
    </subcellularLocation>
</comment>
<feature type="transmembrane region" description="Helical" evidence="6">
    <location>
        <begin position="451"/>
        <end position="474"/>
    </location>
</feature>
<gene>
    <name evidence="8" type="ORF">ACFFH4_02850</name>
</gene>
<evidence type="ECO:0000256" key="2">
    <source>
        <dbReference type="ARBA" id="ARBA00022475"/>
    </source>
</evidence>
<keyword evidence="4 6" id="KW-1133">Transmembrane helix</keyword>
<dbReference type="InterPro" id="IPR025405">
    <property type="entry name" value="DUF4131"/>
</dbReference>
<feature type="transmembrane region" description="Helical" evidence="6">
    <location>
        <begin position="235"/>
        <end position="258"/>
    </location>
</feature>
<dbReference type="PANTHER" id="PTHR30619:SF1">
    <property type="entry name" value="RECOMBINATION PROTEIN 2"/>
    <property type="match status" value="1"/>
</dbReference>
<evidence type="ECO:0000313" key="8">
    <source>
        <dbReference type="EMBL" id="MFC0557992.1"/>
    </source>
</evidence>
<feature type="transmembrane region" description="Helical" evidence="6">
    <location>
        <begin position="29"/>
        <end position="48"/>
    </location>
</feature>
<dbReference type="InterPro" id="IPR004477">
    <property type="entry name" value="ComEC_N"/>
</dbReference>
<dbReference type="RefSeq" id="WP_273841305.1">
    <property type="nucleotide sequence ID" value="NZ_JAQQWT010000003.1"/>
</dbReference>
<feature type="transmembrane region" description="Helical" evidence="6">
    <location>
        <begin position="420"/>
        <end position="439"/>
    </location>
</feature>
<dbReference type="InterPro" id="IPR004797">
    <property type="entry name" value="Competence_ComEC/Rec2"/>
</dbReference>
<keyword evidence="3 6" id="KW-0812">Transmembrane</keyword>
<keyword evidence="2" id="KW-1003">Cell membrane</keyword>
<dbReference type="NCBIfam" id="TIGR00361">
    <property type="entry name" value="ComEC_Rec2"/>
    <property type="match status" value="1"/>
</dbReference>
<proteinExistence type="predicted"/>
<evidence type="ECO:0000256" key="6">
    <source>
        <dbReference type="SAM" id="Phobius"/>
    </source>
</evidence>
<evidence type="ECO:0000256" key="5">
    <source>
        <dbReference type="ARBA" id="ARBA00023136"/>
    </source>
</evidence>
<evidence type="ECO:0000313" key="9">
    <source>
        <dbReference type="Proteomes" id="UP001589833"/>
    </source>
</evidence>
<feature type="domain" description="Metallo-beta-lactamase" evidence="7">
    <location>
        <begin position="515"/>
        <end position="725"/>
    </location>
</feature>
<keyword evidence="9" id="KW-1185">Reference proteome</keyword>
<dbReference type="Pfam" id="PF13567">
    <property type="entry name" value="DUF4131"/>
    <property type="match status" value="1"/>
</dbReference>
<dbReference type="SMART" id="SM00849">
    <property type="entry name" value="Lactamase_B"/>
    <property type="match status" value="1"/>
</dbReference>
<keyword evidence="5 6" id="KW-0472">Membrane</keyword>
<dbReference type="SUPFAM" id="SSF56281">
    <property type="entry name" value="Metallo-hydrolase/oxidoreductase"/>
    <property type="match status" value="1"/>
</dbReference>